<dbReference type="Proteomes" id="UP001595824">
    <property type="component" value="Unassembled WGS sequence"/>
</dbReference>
<dbReference type="SUPFAM" id="SSF51556">
    <property type="entry name" value="Metallo-dependent hydrolases"/>
    <property type="match status" value="1"/>
</dbReference>
<accession>A0ABV8T8Y7</accession>
<dbReference type="PROSITE" id="PS51347">
    <property type="entry name" value="PHOSPHOTRIESTERASE_2"/>
    <property type="match status" value="1"/>
</dbReference>
<comment type="similarity">
    <text evidence="3">Belongs to the metallo-dependent hydrolases superfamily. Phosphotriesterase family.</text>
</comment>
<keyword evidence="5" id="KW-1185">Reference proteome</keyword>
<dbReference type="Gene3D" id="3.20.20.140">
    <property type="entry name" value="Metal-dependent hydrolases"/>
    <property type="match status" value="1"/>
</dbReference>
<proteinExistence type="inferred from homology"/>
<name>A0ABV8T8Y7_9ACTN</name>
<dbReference type="EMBL" id="JBHSDP010000006">
    <property type="protein sequence ID" value="MFC4327065.1"/>
    <property type="molecule type" value="Genomic_DNA"/>
</dbReference>
<dbReference type="PANTHER" id="PTHR10819">
    <property type="entry name" value="PHOSPHOTRIESTERASE-RELATED"/>
    <property type="match status" value="1"/>
</dbReference>
<organism evidence="4 5">
    <name type="scientific">Streptomyces andamanensis</name>
    <dbReference type="NCBI Taxonomy" id="1565035"/>
    <lineage>
        <taxon>Bacteria</taxon>
        <taxon>Bacillati</taxon>
        <taxon>Actinomycetota</taxon>
        <taxon>Actinomycetes</taxon>
        <taxon>Kitasatosporales</taxon>
        <taxon>Streptomycetaceae</taxon>
        <taxon>Streptomyces</taxon>
    </lineage>
</organism>
<protein>
    <submittedName>
        <fullName evidence="4">Phosphotriesterase</fullName>
    </submittedName>
</protein>
<evidence type="ECO:0000313" key="5">
    <source>
        <dbReference type="Proteomes" id="UP001595824"/>
    </source>
</evidence>
<dbReference type="RefSeq" id="WP_381736969.1">
    <property type="nucleotide sequence ID" value="NZ_JBHSDP010000006.1"/>
</dbReference>
<comment type="caution">
    <text evidence="3">Lacks conserved residue(s) required for the propagation of feature annotation.</text>
</comment>
<evidence type="ECO:0000256" key="3">
    <source>
        <dbReference type="PROSITE-ProRule" id="PRU00679"/>
    </source>
</evidence>
<dbReference type="PANTHER" id="PTHR10819:SF3">
    <property type="entry name" value="PHOSPHOTRIESTERASE-RELATED PROTEIN"/>
    <property type="match status" value="1"/>
</dbReference>
<evidence type="ECO:0000256" key="1">
    <source>
        <dbReference type="ARBA" id="ARBA00022723"/>
    </source>
</evidence>
<gene>
    <name evidence="4" type="ORF">ACFPC0_04310</name>
</gene>
<keyword evidence="2" id="KW-0378">Hydrolase</keyword>
<evidence type="ECO:0000256" key="2">
    <source>
        <dbReference type="ARBA" id="ARBA00022801"/>
    </source>
</evidence>
<dbReference type="InterPro" id="IPR001559">
    <property type="entry name" value="Phosphotriesterase"/>
</dbReference>
<evidence type="ECO:0000313" key="4">
    <source>
        <dbReference type="EMBL" id="MFC4327065.1"/>
    </source>
</evidence>
<dbReference type="InterPro" id="IPR032466">
    <property type="entry name" value="Metal_Hydrolase"/>
</dbReference>
<dbReference type="Pfam" id="PF02126">
    <property type="entry name" value="PTE"/>
    <property type="match status" value="1"/>
</dbReference>
<sequence>MPTTDPTAAAVHPPGTARAARETVVTVTGEIAPDALGAVLPREHLLGDFAPPHDTPASWAATGRERPTDAGRLARYRAPLTMDLLGEVGMGAPNRDDWLLDDEELATAEATALRRAGGGTLVDATTDALARRPAGLRRIAEASGLHIVMGSGCHHPGWSGEPAGNGPGRLTEEIVRDLTEGVDGVRAGIIGALAALDPREGAERAVLVAAARASAATGAALTIDRSADPADQQRVLDLIAEQGADLARVAVGHCDPLAPRPDDLEPLLERGVFVQFDRLGRLPSVRSVCDDQDVAAAVLELARRGRAGQILLSQGVRAKSQLLAYGGGGYGFVLEQFVPCLRMLGADEALIEAVTVTNPRRLLTLTTPRTDQ</sequence>
<comment type="caution">
    <text evidence="4">The sequence shown here is derived from an EMBL/GenBank/DDBJ whole genome shotgun (WGS) entry which is preliminary data.</text>
</comment>
<keyword evidence="1" id="KW-0479">Metal-binding</keyword>
<reference evidence="5" key="1">
    <citation type="journal article" date="2019" name="Int. J. Syst. Evol. Microbiol.">
        <title>The Global Catalogue of Microorganisms (GCM) 10K type strain sequencing project: providing services to taxonomists for standard genome sequencing and annotation.</title>
        <authorList>
            <consortium name="The Broad Institute Genomics Platform"/>
            <consortium name="The Broad Institute Genome Sequencing Center for Infectious Disease"/>
            <person name="Wu L."/>
            <person name="Ma J."/>
        </authorList>
    </citation>
    <scope>NUCLEOTIDE SEQUENCE [LARGE SCALE GENOMIC DNA]</scope>
    <source>
        <strain evidence="5">PCU 347</strain>
    </source>
</reference>